<accession>A0A9X3CHL4</accession>
<dbReference type="GO" id="GO:0003700">
    <property type="term" value="F:DNA-binding transcription factor activity"/>
    <property type="evidence" value="ECO:0007669"/>
    <property type="project" value="TreeGrafter"/>
</dbReference>
<evidence type="ECO:0000256" key="1">
    <source>
        <dbReference type="ARBA" id="ARBA00023015"/>
    </source>
</evidence>
<dbReference type="RefSeq" id="WP_265689073.1">
    <property type="nucleotide sequence ID" value="NZ_JAKRRX010000166.1"/>
</dbReference>
<dbReference type="PANTHER" id="PTHR30055:SF224">
    <property type="entry name" value="TRANSCRIPTIONAL REGULATOR TETR FAMILY"/>
    <property type="match status" value="1"/>
</dbReference>
<reference evidence="6" key="1">
    <citation type="submission" date="2022-02" db="EMBL/GenBank/DDBJ databases">
        <title>Vibrio sp. nov., a new bacterium isolated from Bohai sea, China.</title>
        <authorList>
            <person name="Yuan Y."/>
        </authorList>
    </citation>
    <scope>NUCLEOTIDE SEQUENCE</scope>
    <source>
        <strain evidence="6">DBSS07</strain>
    </source>
</reference>
<dbReference type="Gene3D" id="1.10.357.10">
    <property type="entry name" value="Tetracycline Repressor, domain 2"/>
    <property type="match status" value="1"/>
</dbReference>
<sequence>MKVSEKKRLDIMEAAQQEFVEHGYVAANMDRLCEQAGVSKRTLYRHFENKQTLFIEAMSHIVHSFRDKLILNYDSAEPLASQLKRHMEVKLDALYEEFGMPLARMLISEFIREPELAQEYLRLIHRRDDELEKWIQAAIKDGKLIEGDAAKMTKMLMCLYQGHFLWPQLVSNTPVAEPEVRSALLDDIIQLFLAGYQVSSGK</sequence>
<dbReference type="InterPro" id="IPR009057">
    <property type="entry name" value="Homeodomain-like_sf"/>
</dbReference>
<dbReference type="InterPro" id="IPR039536">
    <property type="entry name" value="TetR_C_Proteobacteria"/>
</dbReference>
<dbReference type="InterPro" id="IPR001647">
    <property type="entry name" value="HTH_TetR"/>
</dbReference>
<dbReference type="PROSITE" id="PS50977">
    <property type="entry name" value="HTH_TETR_2"/>
    <property type="match status" value="1"/>
</dbReference>
<evidence type="ECO:0000313" key="7">
    <source>
        <dbReference type="Proteomes" id="UP001155586"/>
    </source>
</evidence>
<feature type="domain" description="HTH tetR-type" evidence="5">
    <location>
        <begin position="5"/>
        <end position="65"/>
    </location>
</feature>
<keyword evidence="1" id="KW-0805">Transcription regulation</keyword>
<dbReference type="SUPFAM" id="SSF46689">
    <property type="entry name" value="Homeodomain-like"/>
    <property type="match status" value="1"/>
</dbReference>
<name>A0A9X3CHL4_9VIBR</name>
<feature type="DNA-binding region" description="H-T-H motif" evidence="4">
    <location>
        <begin position="28"/>
        <end position="47"/>
    </location>
</feature>
<dbReference type="GO" id="GO:0000976">
    <property type="term" value="F:transcription cis-regulatory region binding"/>
    <property type="evidence" value="ECO:0007669"/>
    <property type="project" value="TreeGrafter"/>
</dbReference>
<gene>
    <name evidence="6" type="ORF">MD483_19530</name>
</gene>
<keyword evidence="7" id="KW-1185">Reference proteome</keyword>
<organism evidence="6 7">
    <name type="scientific">Vibrio paucivorans</name>
    <dbReference type="NCBI Taxonomy" id="2829489"/>
    <lineage>
        <taxon>Bacteria</taxon>
        <taxon>Pseudomonadati</taxon>
        <taxon>Pseudomonadota</taxon>
        <taxon>Gammaproteobacteria</taxon>
        <taxon>Vibrionales</taxon>
        <taxon>Vibrionaceae</taxon>
        <taxon>Vibrio</taxon>
    </lineage>
</organism>
<dbReference type="PANTHER" id="PTHR30055">
    <property type="entry name" value="HTH-TYPE TRANSCRIPTIONAL REGULATOR RUTR"/>
    <property type="match status" value="1"/>
</dbReference>
<evidence type="ECO:0000256" key="4">
    <source>
        <dbReference type="PROSITE-ProRule" id="PRU00335"/>
    </source>
</evidence>
<dbReference type="InterPro" id="IPR050109">
    <property type="entry name" value="HTH-type_TetR-like_transc_reg"/>
</dbReference>
<dbReference type="FunFam" id="1.10.10.60:FF:000141">
    <property type="entry name" value="TetR family transcriptional regulator"/>
    <property type="match status" value="1"/>
</dbReference>
<evidence type="ECO:0000256" key="3">
    <source>
        <dbReference type="ARBA" id="ARBA00023163"/>
    </source>
</evidence>
<evidence type="ECO:0000256" key="2">
    <source>
        <dbReference type="ARBA" id="ARBA00023125"/>
    </source>
</evidence>
<dbReference type="Pfam" id="PF00440">
    <property type="entry name" value="TetR_N"/>
    <property type="match status" value="1"/>
</dbReference>
<evidence type="ECO:0000259" key="5">
    <source>
        <dbReference type="PROSITE" id="PS50977"/>
    </source>
</evidence>
<proteinExistence type="predicted"/>
<dbReference type="Proteomes" id="UP001155586">
    <property type="component" value="Unassembled WGS sequence"/>
</dbReference>
<dbReference type="EMBL" id="JAKRRX010000166">
    <property type="protein sequence ID" value="MCW8336008.1"/>
    <property type="molecule type" value="Genomic_DNA"/>
</dbReference>
<dbReference type="PRINTS" id="PR00455">
    <property type="entry name" value="HTHTETR"/>
</dbReference>
<keyword evidence="2 4" id="KW-0238">DNA-binding</keyword>
<dbReference type="Pfam" id="PF14246">
    <property type="entry name" value="TetR_C_7"/>
    <property type="match status" value="1"/>
</dbReference>
<protein>
    <submittedName>
        <fullName evidence="6">TetR/AcrR family transcriptional regulator</fullName>
    </submittedName>
</protein>
<dbReference type="AlphaFoldDB" id="A0A9X3CHL4"/>
<dbReference type="InterPro" id="IPR036271">
    <property type="entry name" value="Tet_transcr_reg_TetR-rel_C_sf"/>
</dbReference>
<comment type="caution">
    <text evidence="6">The sequence shown here is derived from an EMBL/GenBank/DDBJ whole genome shotgun (WGS) entry which is preliminary data.</text>
</comment>
<keyword evidence="3" id="KW-0804">Transcription</keyword>
<evidence type="ECO:0000313" key="6">
    <source>
        <dbReference type="EMBL" id="MCW8336008.1"/>
    </source>
</evidence>
<dbReference type="SUPFAM" id="SSF48498">
    <property type="entry name" value="Tetracyclin repressor-like, C-terminal domain"/>
    <property type="match status" value="1"/>
</dbReference>
<dbReference type="Gene3D" id="1.10.10.60">
    <property type="entry name" value="Homeodomain-like"/>
    <property type="match status" value="1"/>
</dbReference>